<proteinExistence type="predicted"/>
<keyword evidence="2" id="KW-0732">Signal</keyword>
<keyword evidence="3" id="KW-0378">Hydrolase</keyword>
<dbReference type="Proteomes" id="UP000305202">
    <property type="component" value="Unassembled WGS sequence"/>
</dbReference>
<dbReference type="RefSeq" id="WP_136990782.1">
    <property type="nucleotide sequence ID" value="NZ_SZPQ01000019.1"/>
</dbReference>
<dbReference type="InterPro" id="IPR038624">
    <property type="entry name" value="YedD-like_sf"/>
</dbReference>
<dbReference type="Pfam" id="PF13987">
    <property type="entry name" value="YedD"/>
    <property type="match status" value="1"/>
</dbReference>
<feature type="region of interest" description="Disordered" evidence="1">
    <location>
        <begin position="145"/>
        <end position="166"/>
    </location>
</feature>
<name>A0ABY2SMA0_9HYPH</name>
<gene>
    <name evidence="3" type="ORF">FCN80_14060</name>
</gene>
<evidence type="ECO:0000256" key="2">
    <source>
        <dbReference type="SAM" id="SignalP"/>
    </source>
</evidence>
<dbReference type="Gene3D" id="2.40.128.500">
    <property type="entry name" value="YedD-like protein"/>
    <property type="match status" value="1"/>
</dbReference>
<dbReference type="PROSITE" id="PS51257">
    <property type="entry name" value="PROKAR_LIPOPROTEIN"/>
    <property type="match status" value="1"/>
</dbReference>
<dbReference type="InterPro" id="IPR025596">
    <property type="entry name" value="YedD"/>
</dbReference>
<sequence length="166" mass="18329">MKKIFVAGLLTLLLGGCAGTMDYAKVIKTPPPQGLDGVWMSDGPQRALVSPEAIASLIITRSGDTLDCRQWQRTIARQGKLYWQDGKLFNVNVKNENHQLVMTNGMLHYDGLSLRRVASPTVECQAYLTKVDGAYLLAIRPAPKLSAPHTDKPHKRSGVQMRNSKD</sequence>
<feature type="chain" id="PRO_5046406744" evidence="2">
    <location>
        <begin position="19"/>
        <end position="166"/>
    </location>
</feature>
<reference evidence="3 4" key="1">
    <citation type="submission" date="2019-04" db="EMBL/GenBank/DDBJ databases">
        <authorList>
            <person name="Li M."/>
            <person name="Gao C."/>
        </authorList>
    </citation>
    <scope>NUCLEOTIDE SEQUENCE [LARGE SCALE GENOMIC DNA]</scope>
    <source>
        <strain evidence="3 4">BGMRC 2031</strain>
    </source>
</reference>
<dbReference type="NCBIfam" id="NF007705">
    <property type="entry name" value="PRK10397.1"/>
    <property type="match status" value="1"/>
</dbReference>
<comment type="caution">
    <text evidence="3">The sequence shown here is derived from an EMBL/GenBank/DDBJ whole genome shotgun (WGS) entry which is preliminary data.</text>
</comment>
<evidence type="ECO:0000313" key="4">
    <source>
        <dbReference type="Proteomes" id="UP000305202"/>
    </source>
</evidence>
<organism evidence="3 4">
    <name type="scientific">Martelella alba</name>
    <dbReference type="NCBI Taxonomy" id="2590451"/>
    <lineage>
        <taxon>Bacteria</taxon>
        <taxon>Pseudomonadati</taxon>
        <taxon>Pseudomonadota</taxon>
        <taxon>Alphaproteobacteria</taxon>
        <taxon>Hyphomicrobiales</taxon>
        <taxon>Aurantimonadaceae</taxon>
        <taxon>Martelella</taxon>
    </lineage>
</organism>
<dbReference type="GO" id="GO:0016787">
    <property type="term" value="F:hydrolase activity"/>
    <property type="evidence" value="ECO:0007669"/>
    <property type="project" value="UniProtKB-KW"/>
</dbReference>
<dbReference type="EMBL" id="SZPQ01000019">
    <property type="protein sequence ID" value="TKI05493.1"/>
    <property type="molecule type" value="Genomic_DNA"/>
</dbReference>
<keyword evidence="3" id="KW-0449">Lipoprotein</keyword>
<evidence type="ECO:0000313" key="3">
    <source>
        <dbReference type="EMBL" id="TKI05493.1"/>
    </source>
</evidence>
<accession>A0ABY2SMA0</accession>
<evidence type="ECO:0000256" key="1">
    <source>
        <dbReference type="SAM" id="MobiDB-lite"/>
    </source>
</evidence>
<keyword evidence="4" id="KW-1185">Reference proteome</keyword>
<feature type="signal peptide" evidence="2">
    <location>
        <begin position="1"/>
        <end position="18"/>
    </location>
</feature>
<protein>
    <submittedName>
        <fullName evidence="3">Lipoprotein</fullName>
    </submittedName>
</protein>